<gene>
    <name evidence="2" type="ordered locus">Turpa_3997</name>
</gene>
<evidence type="ECO:0000313" key="3">
    <source>
        <dbReference type="Proteomes" id="UP000006048"/>
    </source>
</evidence>
<dbReference type="EMBL" id="CP002959">
    <property type="protein sequence ID" value="AFM14631.1"/>
    <property type="molecule type" value="Genomic_DNA"/>
</dbReference>
<protein>
    <submittedName>
        <fullName evidence="2">Uncharacterized protein</fullName>
    </submittedName>
</protein>
<keyword evidence="1" id="KW-1133">Transmembrane helix</keyword>
<reference evidence="2 3" key="1">
    <citation type="submission" date="2012-06" db="EMBL/GenBank/DDBJ databases">
        <title>The complete chromosome of genome of Turneriella parva DSM 21527.</title>
        <authorList>
            <consortium name="US DOE Joint Genome Institute (JGI-PGF)"/>
            <person name="Lucas S."/>
            <person name="Han J."/>
            <person name="Lapidus A."/>
            <person name="Bruce D."/>
            <person name="Goodwin L."/>
            <person name="Pitluck S."/>
            <person name="Peters L."/>
            <person name="Kyrpides N."/>
            <person name="Mavromatis K."/>
            <person name="Ivanova N."/>
            <person name="Mikhailova N."/>
            <person name="Chertkov O."/>
            <person name="Detter J.C."/>
            <person name="Tapia R."/>
            <person name="Han C."/>
            <person name="Land M."/>
            <person name="Hauser L."/>
            <person name="Markowitz V."/>
            <person name="Cheng J.-F."/>
            <person name="Hugenholtz P."/>
            <person name="Woyke T."/>
            <person name="Wu D."/>
            <person name="Gronow S."/>
            <person name="Wellnitz S."/>
            <person name="Brambilla E."/>
            <person name="Klenk H.-P."/>
            <person name="Eisen J.A."/>
        </authorList>
    </citation>
    <scope>NUCLEOTIDE SEQUENCE [LARGE SCALE GENOMIC DNA]</scope>
    <source>
        <strain evidence="3">ATCC BAA-1111 / DSM 21527 / NCTC 11395 / H</strain>
    </source>
</reference>
<evidence type="ECO:0000256" key="1">
    <source>
        <dbReference type="SAM" id="Phobius"/>
    </source>
</evidence>
<feature type="transmembrane region" description="Helical" evidence="1">
    <location>
        <begin position="98"/>
        <end position="123"/>
    </location>
</feature>
<keyword evidence="1" id="KW-0472">Membrane</keyword>
<feature type="transmembrane region" description="Helical" evidence="1">
    <location>
        <begin position="26"/>
        <end position="47"/>
    </location>
</feature>
<keyword evidence="3" id="KW-1185">Reference proteome</keyword>
<dbReference type="Proteomes" id="UP000006048">
    <property type="component" value="Chromosome"/>
</dbReference>
<sequence>MVHALLIALYYLLSEALIYFLAGQYIYLTASPLVVITHFASILLLFVVAERHAMRRSRVFLITLGAVALIGSLVEYAVARSRYIEKFDADYFQLPANYDGILTLAAFALLARLLVAAILLFTLRHLPSGHLEHRRH</sequence>
<dbReference type="AlphaFoldDB" id="I4BBH4"/>
<organism evidence="2 3">
    <name type="scientific">Turneriella parva (strain ATCC BAA-1111 / DSM 21527 / NCTC 11395 / H)</name>
    <name type="common">Leptospira parva</name>
    <dbReference type="NCBI Taxonomy" id="869212"/>
    <lineage>
        <taxon>Bacteria</taxon>
        <taxon>Pseudomonadati</taxon>
        <taxon>Spirochaetota</taxon>
        <taxon>Spirochaetia</taxon>
        <taxon>Leptospirales</taxon>
        <taxon>Leptospiraceae</taxon>
        <taxon>Turneriella</taxon>
    </lineage>
</organism>
<proteinExistence type="predicted"/>
<accession>I4BBH4</accession>
<dbReference type="STRING" id="869212.Turpa_3997"/>
<feature type="transmembrane region" description="Helical" evidence="1">
    <location>
        <begin position="59"/>
        <end position="78"/>
    </location>
</feature>
<dbReference type="RefSeq" id="WP_014805107.1">
    <property type="nucleotide sequence ID" value="NC_018020.1"/>
</dbReference>
<dbReference type="KEGG" id="tpx:Turpa_3997"/>
<evidence type="ECO:0000313" key="2">
    <source>
        <dbReference type="EMBL" id="AFM14631.1"/>
    </source>
</evidence>
<dbReference type="HOGENOM" id="CLU_1874548_0_0_12"/>
<keyword evidence="1" id="KW-0812">Transmembrane</keyword>
<name>I4BBH4_TURPD</name>